<gene>
    <name evidence="2" type="ORF">B4N89_08910</name>
</gene>
<dbReference type="Pfam" id="PF14581">
    <property type="entry name" value="SseB_C"/>
    <property type="match status" value="1"/>
</dbReference>
<feature type="domain" description="SseB protein C-terminal" evidence="1">
    <location>
        <begin position="135"/>
        <end position="235"/>
    </location>
</feature>
<accession>A0A1T3NWK5</accession>
<organism evidence="2 3">
    <name type="scientific">Embleya scabrispora</name>
    <dbReference type="NCBI Taxonomy" id="159449"/>
    <lineage>
        <taxon>Bacteria</taxon>
        <taxon>Bacillati</taxon>
        <taxon>Actinomycetota</taxon>
        <taxon>Actinomycetes</taxon>
        <taxon>Kitasatosporales</taxon>
        <taxon>Streptomycetaceae</taxon>
        <taxon>Embleya</taxon>
    </lineage>
</organism>
<dbReference type="OrthoDB" id="4275963at2"/>
<evidence type="ECO:0000259" key="1">
    <source>
        <dbReference type="Pfam" id="PF14581"/>
    </source>
</evidence>
<reference evidence="2 3" key="1">
    <citation type="submission" date="2017-03" db="EMBL/GenBank/DDBJ databases">
        <title>Draft genome sequence of Streptomyces scabrisporus NF3, endophyte isolated from Amphipterygium adstringens.</title>
        <authorList>
            <person name="Vazquez M."/>
            <person name="Ceapa C.D."/>
            <person name="Rodriguez Luna D."/>
            <person name="Sanchez Esquivel S."/>
        </authorList>
    </citation>
    <scope>NUCLEOTIDE SEQUENCE [LARGE SCALE GENOMIC DNA]</scope>
    <source>
        <strain evidence="2 3">NF3</strain>
    </source>
</reference>
<dbReference type="AlphaFoldDB" id="A0A1T3NWK5"/>
<dbReference type="Proteomes" id="UP000190037">
    <property type="component" value="Unassembled WGS sequence"/>
</dbReference>
<dbReference type="InterPro" id="IPR027945">
    <property type="entry name" value="SseB_C"/>
</dbReference>
<keyword evidence="3" id="KW-1185">Reference proteome</keyword>
<evidence type="ECO:0000313" key="2">
    <source>
        <dbReference type="EMBL" id="OPC81052.1"/>
    </source>
</evidence>
<protein>
    <submittedName>
        <fullName evidence="2">Enhanced serine sensitivity protein SseB</fullName>
    </submittedName>
</protein>
<evidence type="ECO:0000313" key="3">
    <source>
        <dbReference type="Proteomes" id="UP000190037"/>
    </source>
</evidence>
<name>A0A1T3NWK5_9ACTN</name>
<sequence length="249" mass="27462">MGFGEDVVNQVEQALSQVAPGRYDAYERLLQALVGAPVWMLLWQGQPGSPDAQYGNMDVAGWRYAPAFTSEEQLRLSGWDRSFEICPVPEIASSLYTDRWGLWLNPHAQGGGVGVPYLDLRRIVGGLDRLMAGPLEVGEPTLWDPAFYSLLGGQLFQTQVVRAAHRAWVRPTVGPERLVIGLRLTDNQPATMQRMRDAMARAAAAAPPGLTLSSVALDDPFDPIAAWMREHTRPFIGLDMLDEAARHGR</sequence>
<comment type="caution">
    <text evidence="2">The sequence shown here is derived from an EMBL/GenBank/DDBJ whole genome shotgun (WGS) entry which is preliminary data.</text>
</comment>
<proteinExistence type="predicted"/>
<dbReference type="eggNOG" id="ENOG5033T6R">
    <property type="taxonomic scope" value="Bacteria"/>
</dbReference>
<dbReference type="EMBL" id="MWQN01000001">
    <property type="protein sequence ID" value="OPC81052.1"/>
    <property type="molecule type" value="Genomic_DNA"/>
</dbReference>
<dbReference type="STRING" id="159449.B4N89_08910"/>